<protein>
    <recommendedName>
        <fullName evidence="1">DUF3887 domain-containing protein</fullName>
    </recommendedName>
</protein>
<sequence length="216" mass="23238">MNCLACGTPLPDRAGPGRKQQYCDSTCRSAARRQRQSVNSSLTSPSPAGTLGAVKAAHHQVLASQELLRDAVDRARAEGRTWQEIGEVLGTSRQAAFQRFGRPVDPVTGRPDVGLAGASDLALVLLGECVAGRFDRMRDGFDRTMRRELGAEQLATVWARVVGSVGRFERFGEPVQHLAGDITVVDVLLEFEAGQVTATVSFDRGGKVAGLFYRPA</sequence>
<dbReference type="Pfam" id="PF13026">
    <property type="entry name" value="DUF3887"/>
    <property type="match status" value="1"/>
</dbReference>
<dbReference type="eggNOG" id="ENOG5032UNW">
    <property type="taxonomic scope" value="Bacteria"/>
</dbReference>
<proteinExistence type="predicted"/>
<dbReference type="AlphaFoldDB" id="C6W9K7"/>
<dbReference type="Proteomes" id="UP000002213">
    <property type="component" value="Chromosome"/>
</dbReference>
<evidence type="ECO:0000259" key="1">
    <source>
        <dbReference type="Pfam" id="PF13026"/>
    </source>
</evidence>
<organism evidence="2 3">
    <name type="scientific">Actinosynnema mirum (strain ATCC 29888 / DSM 43827 / JCM 3225 / NBRC 14064 / NCIMB 13271 / NRRL B-12336 / IMRU 3971 / 101)</name>
    <dbReference type="NCBI Taxonomy" id="446462"/>
    <lineage>
        <taxon>Bacteria</taxon>
        <taxon>Bacillati</taxon>
        <taxon>Actinomycetota</taxon>
        <taxon>Actinomycetes</taxon>
        <taxon>Pseudonocardiales</taxon>
        <taxon>Pseudonocardiaceae</taxon>
        <taxon>Actinosynnema</taxon>
    </lineage>
</organism>
<dbReference type="InterPro" id="IPR024981">
    <property type="entry name" value="DUF3887"/>
</dbReference>
<keyword evidence="3" id="KW-1185">Reference proteome</keyword>
<dbReference type="Gene3D" id="3.10.450.590">
    <property type="match status" value="1"/>
</dbReference>
<evidence type="ECO:0000313" key="2">
    <source>
        <dbReference type="EMBL" id="ACU37224.1"/>
    </source>
</evidence>
<reference evidence="2 3" key="1">
    <citation type="journal article" date="2009" name="Stand. Genomic Sci.">
        <title>Complete genome sequence of Actinosynnema mirum type strain (101).</title>
        <authorList>
            <person name="Land M."/>
            <person name="Lapidus A."/>
            <person name="Mayilraj S."/>
            <person name="Chen F."/>
            <person name="Copeland A."/>
            <person name="Del Rio T.G."/>
            <person name="Nolan M."/>
            <person name="Lucas S."/>
            <person name="Tice H."/>
            <person name="Cheng J.F."/>
            <person name="Chertkov O."/>
            <person name="Bruce D."/>
            <person name="Goodwin L."/>
            <person name="Pitluck S."/>
            <person name="Rohde M."/>
            <person name="Goker M."/>
            <person name="Pati A."/>
            <person name="Ivanova N."/>
            <person name="Mavromatis K."/>
            <person name="Chen A."/>
            <person name="Palaniappan K."/>
            <person name="Hauser L."/>
            <person name="Chang Y.J."/>
            <person name="Jeffries C.C."/>
            <person name="Brettin T."/>
            <person name="Detter J.C."/>
            <person name="Han C."/>
            <person name="Chain P."/>
            <person name="Tindall B.J."/>
            <person name="Bristow J."/>
            <person name="Eisen J.A."/>
            <person name="Markowitz V."/>
            <person name="Hugenholtz P."/>
            <person name="Kyrpides N.C."/>
            <person name="Klenk H.P."/>
        </authorList>
    </citation>
    <scope>NUCLEOTIDE SEQUENCE [LARGE SCALE GENOMIC DNA]</scope>
    <source>
        <strain evidence="3">ATCC 29888 / DSM 43827 / JCM 3225 / NBRC 14064 / NCIMB 13271 / NRRL B-12336 / IMRU 3971 / 101</strain>
    </source>
</reference>
<evidence type="ECO:0000313" key="3">
    <source>
        <dbReference type="Proteomes" id="UP000002213"/>
    </source>
</evidence>
<feature type="domain" description="DUF3887" evidence="1">
    <location>
        <begin position="130"/>
        <end position="211"/>
    </location>
</feature>
<dbReference type="HOGENOM" id="CLU_108353_0_0_11"/>
<gene>
    <name evidence="2" type="ordered locus">Amir_3318</name>
</gene>
<name>C6W9K7_ACTMD</name>
<dbReference type="EMBL" id="CP001630">
    <property type="protein sequence ID" value="ACU37224.1"/>
    <property type="molecule type" value="Genomic_DNA"/>
</dbReference>
<dbReference type="KEGG" id="ami:Amir_3318"/>
<accession>C6W9K7</accession>